<sequence length="190" mass="22210">MGYGLNYNDDEGDDEDWDYDEDEDSDDFESYYKNLPAWAKKSLGVTSSPTTSSPQPELKSKKKKKNVSFAPDVEEPTITVRKPADIKHRIQQMLDQKTPNAKTIQTSQSTSKPQPKSNNPETMKLNVVEREVSEESENEEDLEAYNQKKEELKEAREYVDRYKTKMNKFKFEHEYEEGVDRQLIRENVQL</sequence>
<reference evidence="2 3" key="1">
    <citation type="journal article" date="2015" name="Genome Biol. Evol.">
        <title>Phylogenomic analyses indicate that early fungi evolved digesting cell walls of algal ancestors of land plants.</title>
        <authorList>
            <person name="Chang Y."/>
            <person name="Wang S."/>
            <person name="Sekimoto S."/>
            <person name="Aerts A.L."/>
            <person name="Choi C."/>
            <person name="Clum A."/>
            <person name="LaButti K.M."/>
            <person name="Lindquist E.A."/>
            <person name="Yee Ngan C."/>
            <person name="Ohm R.A."/>
            <person name="Salamov A.A."/>
            <person name="Grigoriev I.V."/>
            <person name="Spatafora J.W."/>
            <person name="Berbee M.L."/>
        </authorList>
    </citation>
    <scope>NUCLEOTIDE SEQUENCE [LARGE SCALE GENOMIC DNA]</scope>
    <source>
        <strain evidence="2 3">NRRL 28638</strain>
    </source>
</reference>
<dbReference type="AlphaFoldDB" id="A0A137PB38"/>
<feature type="compositionally biased region" description="Acidic residues" evidence="1">
    <location>
        <begin position="8"/>
        <end position="29"/>
    </location>
</feature>
<protein>
    <submittedName>
        <fullName evidence="2">Uncharacterized protein</fullName>
    </submittedName>
</protein>
<proteinExistence type="predicted"/>
<dbReference type="EMBL" id="KQ964457">
    <property type="protein sequence ID" value="KXN72215.1"/>
    <property type="molecule type" value="Genomic_DNA"/>
</dbReference>
<dbReference type="Proteomes" id="UP000070444">
    <property type="component" value="Unassembled WGS sequence"/>
</dbReference>
<organism evidence="2 3">
    <name type="scientific">Conidiobolus coronatus (strain ATCC 28846 / CBS 209.66 / NRRL 28638)</name>
    <name type="common">Delacroixia coronata</name>
    <dbReference type="NCBI Taxonomy" id="796925"/>
    <lineage>
        <taxon>Eukaryota</taxon>
        <taxon>Fungi</taxon>
        <taxon>Fungi incertae sedis</taxon>
        <taxon>Zoopagomycota</taxon>
        <taxon>Entomophthoromycotina</taxon>
        <taxon>Entomophthoromycetes</taxon>
        <taxon>Entomophthorales</taxon>
        <taxon>Ancylistaceae</taxon>
        <taxon>Conidiobolus</taxon>
    </lineage>
</organism>
<keyword evidence="3" id="KW-1185">Reference proteome</keyword>
<feature type="compositionally biased region" description="Low complexity" evidence="1">
    <location>
        <begin position="46"/>
        <end position="56"/>
    </location>
</feature>
<feature type="compositionally biased region" description="Acidic residues" evidence="1">
    <location>
        <begin position="134"/>
        <end position="143"/>
    </location>
</feature>
<feature type="region of interest" description="Disordered" evidence="1">
    <location>
        <begin position="1"/>
        <end position="150"/>
    </location>
</feature>
<accession>A0A137PB38</accession>
<name>A0A137PB38_CONC2</name>
<gene>
    <name evidence="2" type="ORF">CONCODRAFT_137609</name>
</gene>
<evidence type="ECO:0000313" key="3">
    <source>
        <dbReference type="Proteomes" id="UP000070444"/>
    </source>
</evidence>
<feature type="compositionally biased region" description="Polar residues" evidence="1">
    <location>
        <begin position="93"/>
        <end position="121"/>
    </location>
</feature>
<evidence type="ECO:0000256" key="1">
    <source>
        <dbReference type="SAM" id="MobiDB-lite"/>
    </source>
</evidence>
<evidence type="ECO:0000313" key="2">
    <source>
        <dbReference type="EMBL" id="KXN72215.1"/>
    </source>
</evidence>